<feature type="transmembrane region" description="Helical" evidence="1">
    <location>
        <begin position="28"/>
        <end position="49"/>
    </location>
</feature>
<dbReference type="Proteomes" id="UP001164803">
    <property type="component" value="Chromosome"/>
</dbReference>
<protein>
    <submittedName>
        <fullName evidence="2">Uncharacterized protein</fullName>
    </submittedName>
</protein>
<reference evidence="2" key="1">
    <citation type="submission" date="2022-08" db="EMBL/GenBank/DDBJ databases">
        <title>Alicyclobacillus dauci DSM2870, complete genome.</title>
        <authorList>
            <person name="Wang Q."/>
            <person name="Cai R."/>
            <person name="Wang Z."/>
        </authorList>
    </citation>
    <scope>NUCLEOTIDE SEQUENCE</scope>
    <source>
        <strain evidence="2">DSM 28700</strain>
    </source>
</reference>
<keyword evidence="3" id="KW-1185">Reference proteome</keyword>
<keyword evidence="1" id="KW-1133">Transmembrane helix</keyword>
<keyword evidence="1" id="KW-0472">Membrane</keyword>
<dbReference type="EMBL" id="CP104064">
    <property type="protein sequence ID" value="WAH35977.1"/>
    <property type="molecule type" value="Genomic_DNA"/>
</dbReference>
<name>A0ABY6YZU0_9BACL</name>
<gene>
    <name evidence="2" type="ORF">NZD86_17165</name>
</gene>
<keyword evidence="1" id="KW-0812">Transmembrane</keyword>
<proteinExistence type="predicted"/>
<evidence type="ECO:0000313" key="2">
    <source>
        <dbReference type="EMBL" id="WAH35977.1"/>
    </source>
</evidence>
<dbReference type="RefSeq" id="WP_268043271.1">
    <property type="nucleotide sequence ID" value="NZ_CP104064.1"/>
</dbReference>
<dbReference type="InterPro" id="IPR036259">
    <property type="entry name" value="MFS_trans_sf"/>
</dbReference>
<evidence type="ECO:0000256" key="1">
    <source>
        <dbReference type="SAM" id="Phobius"/>
    </source>
</evidence>
<evidence type="ECO:0000313" key="3">
    <source>
        <dbReference type="Proteomes" id="UP001164803"/>
    </source>
</evidence>
<sequence>MNSCAVPTLGVSSIGGLSFFVGPWLGGVILHASSGAVLFLVAAGFSFLATPMIERLIKFACRGKVNVSKRRAQCIDFGTSRRA</sequence>
<organism evidence="2 3">
    <name type="scientific">Alicyclobacillus dauci</name>
    <dbReference type="NCBI Taxonomy" id="1475485"/>
    <lineage>
        <taxon>Bacteria</taxon>
        <taxon>Bacillati</taxon>
        <taxon>Bacillota</taxon>
        <taxon>Bacilli</taxon>
        <taxon>Bacillales</taxon>
        <taxon>Alicyclobacillaceae</taxon>
        <taxon>Alicyclobacillus</taxon>
    </lineage>
</organism>
<dbReference type="SUPFAM" id="SSF103473">
    <property type="entry name" value="MFS general substrate transporter"/>
    <property type="match status" value="1"/>
</dbReference>
<accession>A0ABY6YZU0</accession>